<dbReference type="RefSeq" id="WP_125438786.1">
    <property type="nucleotide sequence ID" value="NZ_RWIU01000004.1"/>
</dbReference>
<feature type="transmembrane region" description="Helical" evidence="1">
    <location>
        <begin position="86"/>
        <end position="104"/>
    </location>
</feature>
<keyword evidence="1" id="KW-0472">Membrane</keyword>
<dbReference type="Proteomes" id="UP000270291">
    <property type="component" value="Unassembled WGS sequence"/>
</dbReference>
<proteinExistence type="predicted"/>
<keyword evidence="3" id="KW-1185">Reference proteome</keyword>
<dbReference type="AlphaFoldDB" id="A0A428K9F4"/>
<feature type="transmembrane region" description="Helical" evidence="1">
    <location>
        <begin position="20"/>
        <end position="39"/>
    </location>
</feature>
<reference evidence="2 3" key="1">
    <citation type="submission" date="2018-12" db="EMBL/GenBank/DDBJ databases">
        <authorList>
            <person name="Feng G."/>
            <person name="Zhu H."/>
        </authorList>
    </citation>
    <scope>NUCLEOTIDE SEQUENCE [LARGE SCALE GENOMIC DNA]</scope>
    <source>
        <strain evidence="2 3">LMG 26000</strain>
    </source>
</reference>
<feature type="transmembrane region" description="Helical" evidence="1">
    <location>
        <begin position="142"/>
        <end position="161"/>
    </location>
</feature>
<evidence type="ECO:0000313" key="3">
    <source>
        <dbReference type="Proteomes" id="UP000270291"/>
    </source>
</evidence>
<evidence type="ECO:0000313" key="2">
    <source>
        <dbReference type="EMBL" id="RSK42858.1"/>
    </source>
</evidence>
<keyword evidence="1" id="KW-1133">Transmembrane helix</keyword>
<accession>A0A428K9F4</accession>
<evidence type="ECO:0000256" key="1">
    <source>
        <dbReference type="SAM" id="Phobius"/>
    </source>
</evidence>
<gene>
    <name evidence="2" type="ORF">EI293_13750</name>
</gene>
<dbReference type="OrthoDB" id="1467772at2"/>
<comment type="caution">
    <text evidence="2">The sequence shown here is derived from an EMBL/GenBank/DDBJ whole genome shotgun (WGS) entry which is preliminary data.</text>
</comment>
<feature type="transmembrane region" description="Helical" evidence="1">
    <location>
        <begin position="173"/>
        <end position="193"/>
    </location>
</feature>
<feature type="transmembrane region" description="Helical" evidence="1">
    <location>
        <begin position="266"/>
        <end position="286"/>
    </location>
</feature>
<protein>
    <recommendedName>
        <fullName evidence="4">Prenyltransferase</fullName>
    </recommendedName>
</protein>
<feature type="transmembrane region" description="Helical" evidence="1">
    <location>
        <begin position="213"/>
        <end position="233"/>
    </location>
</feature>
<organism evidence="2 3">
    <name type="scientific">Hymenobacter perfusus</name>
    <dbReference type="NCBI Taxonomy" id="1236770"/>
    <lineage>
        <taxon>Bacteria</taxon>
        <taxon>Pseudomonadati</taxon>
        <taxon>Bacteroidota</taxon>
        <taxon>Cytophagia</taxon>
        <taxon>Cytophagales</taxon>
        <taxon>Hymenobacteraceae</taxon>
        <taxon>Hymenobacter</taxon>
    </lineage>
</organism>
<sequence length="295" mass="32580">MPALFRLLRRCLDAMLYSSVWLSGAALGLMWATFLFWRVHIPLRLGGLIFAATLFLYNLDSVLPYKHGQLPGLSGRKQWIRGHRRQLVVLTLLAGTAAAALFLTDTHLLPLTPFLLHLGLISGLYSLPLLKRHGRWRALRDLPLLKVFLIAYVWAGVTVWIPALYLGRELTTPVVGILFLRRFLFILALAFVFDIRDYSKDKATGTRTFPGLFGVMATKLLALAALAGAAWLVPPGAPAGQEGALLVPLLAAGAVIGFAEEKRPDYYFALLTDGVMVLLFLAVWWVTRGQAVGFS</sequence>
<dbReference type="EMBL" id="RWIU01000004">
    <property type="protein sequence ID" value="RSK42858.1"/>
    <property type="molecule type" value="Genomic_DNA"/>
</dbReference>
<feature type="transmembrane region" description="Helical" evidence="1">
    <location>
        <begin position="110"/>
        <end position="130"/>
    </location>
</feature>
<evidence type="ECO:0008006" key="4">
    <source>
        <dbReference type="Google" id="ProtNLM"/>
    </source>
</evidence>
<feature type="transmembrane region" description="Helical" evidence="1">
    <location>
        <begin position="239"/>
        <end position="259"/>
    </location>
</feature>
<name>A0A428K9F4_9BACT</name>
<keyword evidence="1" id="KW-0812">Transmembrane</keyword>